<evidence type="ECO:0000313" key="3">
    <source>
        <dbReference type="EnsemblMetazoa" id="Aqu2.1.31357_001"/>
    </source>
</evidence>
<reference evidence="3" key="1">
    <citation type="submission" date="2017-05" db="UniProtKB">
        <authorList>
            <consortium name="EnsemblMetazoa"/>
        </authorList>
    </citation>
    <scope>IDENTIFICATION</scope>
</reference>
<feature type="transmembrane region" description="Helical" evidence="1">
    <location>
        <begin position="383"/>
        <end position="404"/>
    </location>
</feature>
<dbReference type="AlphaFoldDB" id="A0A1X7UVE5"/>
<organism evidence="3">
    <name type="scientific">Amphimedon queenslandica</name>
    <name type="common">Sponge</name>
    <dbReference type="NCBI Taxonomy" id="400682"/>
    <lineage>
        <taxon>Eukaryota</taxon>
        <taxon>Metazoa</taxon>
        <taxon>Porifera</taxon>
        <taxon>Demospongiae</taxon>
        <taxon>Heteroscleromorpha</taxon>
        <taxon>Haplosclerida</taxon>
        <taxon>Niphatidae</taxon>
        <taxon>Amphimedon</taxon>
    </lineage>
</organism>
<feature type="chain" id="PRO_5012123654" description="TRP C-terminal domain-containing protein" evidence="2">
    <location>
        <begin position="20"/>
        <end position="861"/>
    </location>
</feature>
<dbReference type="EnsemblMetazoa" id="Aqu2.1.31357_001">
    <property type="protein sequence ID" value="Aqu2.1.31357_001"/>
    <property type="gene ID" value="Aqu2.1.31357"/>
</dbReference>
<keyword evidence="2" id="KW-0732">Signal</keyword>
<keyword evidence="1" id="KW-0812">Transmembrane</keyword>
<evidence type="ECO:0000256" key="2">
    <source>
        <dbReference type="SAM" id="SignalP"/>
    </source>
</evidence>
<keyword evidence="1" id="KW-1133">Transmembrane helix</keyword>
<feature type="transmembrane region" description="Helical" evidence="1">
    <location>
        <begin position="677"/>
        <end position="700"/>
    </location>
</feature>
<dbReference type="InParanoid" id="A0A1X7UVE5"/>
<accession>A0A1X7UVE5</accession>
<proteinExistence type="predicted"/>
<evidence type="ECO:0008006" key="4">
    <source>
        <dbReference type="Google" id="ProtNLM"/>
    </source>
</evidence>
<feature type="transmembrane region" description="Helical" evidence="1">
    <location>
        <begin position="484"/>
        <end position="503"/>
    </location>
</feature>
<protein>
    <recommendedName>
        <fullName evidence="4">TRP C-terminal domain-containing protein</fullName>
    </recommendedName>
</protein>
<feature type="transmembrane region" description="Helical" evidence="1">
    <location>
        <begin position="416"/>
        <end position="436"/>
    </location>
</feature>
<feature type="transmembrane region" description="Helical" evidence="1">
    <location>
        <begin position="651"/>
        <end position="671"/>
    </location>
</feature>
<evidence type="ECO:0000256" key="1">
    <source>
        <dbReference type="SAM" id="Phobius"/>
    </source>
</evidence>
<keyword evidence="1" id="KW-0472">Membrane</keyword>
<feature type="signal peptide" evidence="2">
    <location>
        <begin position="1"/>
        <end position="19"/>
    </location>
</feature>
<name>A0A1X7UVE5_AMPQE</name>
<feature type="transmembrane region" description="Helical" evidence="1">
    <location>
        <begin position="753"/>
        <end position="776"/>
    </location>
</feature>
<sequence>MTMLFHGVALLSLLPLVLVLPAPGLECRIYVDSSVQHVHGGTDNTSCWTGGAKTPCASLDHTLDGIKTLQDNCSKGIDIYLYPGYYQLYTYNLEEQVQRNNVSIIGIIDNSTCEVATIECDINYPPSFNWSSYNIVFQCVEVQYCLNPPFTKCTDPNKPLPDRTSNLYLYTYGLCNDDPRIPTNSENLLCEDNEYSWCQCETVKFNAYVYDGCAHATLFPEELQVCITRINSLIVHDCYTAESQSLSCTNTYYTMEYEVPKCFDDYINADFELSLFIKPFDSNTNSTLNITVSAACASGYNFENENRTCVKTPQPPPPTLPTFKPKVCNNAYNIPYYADCDNVKCCSDNATHPYDQHYYANCASKGVPVNNLYTCVECGEYDLLIFIAVEIVPITVMVLLIIIFNIQLTNGSINGVVFYSQSIAIIYPIYIHYYYYDDDEDDFSSPDAVLLTQIPCNIFNLDFTPFVNHPLCISTNTTPLGVLSFWYVIGFYPLLLLLLLYVWMTLYDKGFKCVVFITRPFHRCMARFWSMTGIEPSFTHSIASIYILCFTQLAATSFKLLSYNLSDYGNAKFFHNMKQGYFQGVHAVAGSFAILVLLIMIVLPTLYILLYRFQWFHKLLDCLHLRKQLLISLGDVFTGPYKNGAENTFDYRFFAGLYLLARILVLCQFIFGTNHIFMVSVPTFQFCCSLLIAVMVLIFRPFRRNIHNFTEFFAMFIAMGIGFLTIMATAYLFEVNGDPEDSGDSIVTATAASVIPIINSLFFGIIIPIYIIYQVYKMIKSCYRYYKRNIPVAIRDQEDEEEYQPLVGNHDDWVADRMENPQEYDEQHVPGKMDDMTGEDQEPVTIATAATYGSTNNATVN</sequence>
<feature type="transmembrane region" description="Helical" evidence="1">
    <location>
        <begin position="712"/>
        <end position="733"/>
    </location>
</feature>
<feature type="transmembrane region" description="Helical" evidence="1">
    <location>
        <begin position="585"/>
        <end position="610"/>
    </location>
</feature>